<dbReference type="InterPro" id="IPR014710">
    <property type="entry name" value="RmlC-like_jellyroll"/>
</dbReference>
<dbReference type="CDD" id="cd06989">
    <property type="entry name" value="cupin_DRT102"/>
    <property type="match status" value="1"/>
</dbReference>
<dbReference type="EMBL" id="JAZHYN010000082">
    <property type="protein sequence ID" value="MEF3368097.1"/>
    <property type="molecule type" value="Genomic_DNA"/>
</dbReference>
<sequence>MGIVTKASIGAGLLSLAVCLPVVAETDGGFLRILPEQTPFKSPLGAGPSQAILYGDPSKPGFYVVRNRFPPGSHSNPHFHSQDRHATVIKGVWWTGVGEKLDFKNAVPLKEGSYMLHPANGVHWDGAGDEEVIVQIIGVGPVETTPVGGESDLNWPKPK</sequence>
<gene>
    <name evidence="1" type="ORF">V3H18_16300</name>
</gene>
<comment type="caution">
    <text evidence="1">The sequence shown here is derived from an EMBL/GenBank/DDBJ whole genome shotgun (WGS) entry which is preliminary data.</text>
</comment>
<dbReference type="SUPFAM" id="SSF51182">
    <property type="entry name" value="RmlC-like cupins"/>
    <property type="match status" value="1"/>
</dbReference>
<dbReference type="RefSeq" id="WP_332083140.1">
    <property type="nucleotide sequence ID" value="NZ_JAZHYN010000082.1"/>
</dbReference>
<protein>
    <submittedName>
        <fullName evidence="1">Cupin domain-containing protein</fullName>
    </submittedName>
</protein>
<evidence type="ECO:0000313" key="2">
    <source>
        <dbReference type="Proteomes" id="UP001350748"/>
    </source>
</evidence>
<reference evidence="1 2" key="1">
    <citation type="submission" date="2024-02" db="EMBL/GenBank/DDBJ databases">
        <authorList>
            <person name="Grouzdev D."/>
        </authorList>
    </citation>
    <scope>NUCLEOTIDE SEQUENCE [LARGE SCALE GENOMIC DNA]</scope>
    <source>
        <strain evidence="1 2">9N</strain>
    </source>
</reference>
<dbReference type="Proteomes" id="UP001350748">
    <property type="component" value="Unassembled WGS sequence"/>
</dbReference>
<dbReference type="Gene3D" id="2.60.120.10">
    <property type="entry name" value="Jelly Rolls"/>
    <property type="match status" value="1"/>
</dbReference>
<keyword evidence="2" id="KW-1185">Reference proteome</keyword>
<organism evidence="1 2">
    <name type="scientific">Methylocystis borbori</name>
    <dbReference type="NCBI Taxonomy" id="3118750"/>
    <lineage>
        <taxon>Bacteria</taxon>
        <taxon>Pseudomonadati</taxon>
        <taxon>Pseudomonadota</taxon>
        <taxon>Alphaproteobacteria</taxon>
        <taxon>Hyphomicrobiales</taxon>
        <taxon>Methylocystaceae</taxon>
        <taxon>Methylocystis</taxon>
    </lineage>
</organism>
<name>A0ABU7XM13_9HYPH</name>
<dbReference type="InterPro" id="IPR011051">
    <property type="entry name" value="RmlC_Cupin_sf"/>
</dbReference>
<accession>A0ABU7XM13</accession>
<proteinExistence type="predicted"/>
<evidence type="ECO:0000313" key="1">
    <source>
        <dbReference type="EMBL" id="MEF3368097.1"/>
    </source>
</evidence>